<dbReference type="Proteomes" id="UP000246018">
    <property type="component" value="Unassembled WGS sequence"/>
</dbReference>
<dbReference type="AlphaFoldDB" id="A0A2T8FF51"/>
<evidence type="ECO:0000256" key="1">
    <source>
        <dbReference type="SAM" id="SignalP"/>
    </source>
</evidence>
<organism evidence="2 3">
    <name type="scientific">Nocardioides gansuensis</name>
    <dbReference type="NCBI Taxonomy" id="2138300"/>
    <lineage>
        <taxon>Bacteria</taxon>
        <taxon>Bacillati</taxon>
        <taxon>Actinomycetota</taxon>
        <taxon>Actinomycetes</taxon>
        <taxon>Propionibacteriales</taxon>
        <taxon>Nocardioidaceae</taxon>
        <taxon>Nocardioides</taxon>
    </lineage>
</organism>
<dbReference type="OrthoDB" id="103227at2"/>
<reference evidence="2 3" key="1">
    <citation type="submission" date="2018-04" db="EMBL/GenBank/DDBJ databases">
        <title>Genome of Nocardioides gansuensis WSJ-1.</title>
        <authorList>
            <person name="Wu S."/>
            <person name="Wang G."/>
        </authorList>
    </citation>
    <scope>NUCLEOTIDE SEQUENCE [LARGE SCALE GENOMIC DNA]</scope>
    <source>
        <strain evidence="2 3">WSJ-1</strain>
    </source>
</reference>
<dbReference type="SUPFAM" id="SSF48317">
    <property type="entry name" value="Acid phosphatase/Vanadium-dependent haloperoxidase"/>
    <property type="match status" value="1"/>
</dbReference>
<keyword evidence="1" id="KW-0732">Signal</keyword>
<protein>
    <recommendedName>
        <fullName evidence="4">Phosphatidic acid phosphatase type 2/haloperoxidase domain-containing protein</fullName>
    </recommendedName>
</protein>
<gene>
    <name evidence="2" type="ORF">DDE18_01550</name>
</gene>
<dbReference type="EMBL" id="QDGZ01000001">
    <property type="protein sequence ID" value="PVG84336.1"/>
    <property type="molecule type" value="Genomic_DNA"/>
</dbReference>
<dbReference type="InterPro" id="IPR036938">
    <property type="entry name" value="PAP2/HPO_sf"/>
</dbReference>
<evidence type="ECO:0008006" key="4">
    <source>
        <dbReference type="Google" id="ProtNLM"/>
    </source>
</evidence>
<dbReference type="Gene3D" id="1.10.606.20">
    <property type="match status" value="1"/>
</dbReference>
<dbReference type="CDD" id="cd03398">
    <property type="entry name" value="PAP2_haloperoxidase"/>
    <property type="match status" value="1"/>
</dbReference>
<proteinExistence type="predicted"/>
<comment type="caution">
    <text evidence="2">The sequence shown here is derived from an EMBL/GenBank/DDBJ whole genome shotgun (WGS) entry which is preliminary data.</text>
</comment>
<name>A0A2T8FF51_9ACTN</name>
<keyword evidence="3" id="KW-1185">Reference proteome</keyword>
<feature type="signal peptide" evidence="1">
    <location>
        <begin position="1"/>
        <end position="23"/>
    </location>
</feature>
<evidence type="ECO:0000313" key="2">
    <source>
        <dbReference type="EMBL" id="PVG84336.1"/>
    </source>
</evidence>
<feature type="chain" id="PRO_5038924468" description="Phosphatidic acid phosphatase type 2/haloperoxidase domain-containing protein" evidence="1">
    <location>
        <begin position="24"/>
        <end position="416"/>
    </location>
</feature>
<evidence type="ECO:0000313" key="3">
    <source>
        <dbReference type="Proteomes" id="UP000246018"/>
    </source>
</evidence>
<sequence length="416" mass="44122">MRTRPRASVALGLTLALAPLLTASLVLPGHTAPEPRRGVGREVDSNAAAVAVAWQRIAVRTVYTEGALAPPVGSLYLSFTSLAVHDAAGEALQRGHTSETAAVATAAHDVLWEYFKSPASRANLDADLAASLATVPDGPAEAKGVRLGRAAAARMIASRVGDGRDNASIVYSKPEAIGIWQPVPGGAMAAAWLGFVRPVVLDSTVPVDGPDALGSAAYAADYNEVRRLGSTASAERTQAQKDIALFFANNPVSMYRSALCTYLDAHPLGLLATTRLFARIDAAQSDTFIRTWRLKYDLGYWRPFQAIARAADDGNPATAPQPGWTPLVANPAYSDYPSGHGSATAAFAEVVRLTLGESTPLLLKAGLLERPYANLSALEHDALHARIWGGLHFRDGMEDTYVLGHETAHRVMTLID</sequence>
<accession>A0A2T8FF51</accession>
<dbReference type="RefSeq" id="WP_116570467.1">
    <property type="nucleotide sequence ID" value="NZ_QDGZ01000001.1"/>
</dbReference>
<dbReference type="PANTHER" id="PTHR34599:SF1">
    <property type="entry name" value="PHOSPHATIDIC ACID PHOSPHATASE TYPE 2_HALOPEROXIDASE DOMAIN-CONTAINING PROTEIN"/>
    <property type="match status" value="1"/>
</dbReference>
<dbReference type="PANTHER" id="PTHR34599">
    <property type="entry name" value="PEROXIDASE-RELATED"/>
    <property type="match status" value="1"/>
</dbReference>
<dbReference type="InterPro" id="IPR052559">
    <property type="entry name" value="V-haloperoxidase"/>
</dbReference>